<accession>A0A1M4WDK8</accession>
<evidence type="ECO:0008006" key="3">
    <source>
        <dbReference type="Google" id="ProtNLM"/>
    </source>
</evidence>
<proteinExistence type="predicted"/>
<keyword evidence="2" id="KW-1185">Reference proteome</keyword>
<dbReference type="Proteomes" id="UP000184287">
    <property type="component" value="Unassembled WGS sequence"/>
</dbReference>
<dbReference type="AlphaFoldDB" id="A0A1M4WDK8"/>
<protein>
    <recommendedName>
        <fullName evidence="3">DUF4304 domain-containing protein</fullName>
    </recommendedName>
</protein>
<dbReference type="Pfam" id="PF14137">
    <property type="entry name" value="DUF4304"/>
    <property type="match status" value="1"/>
</dbReference>
<evidence type="ECO:0000313" key="1">
    <source>
        <dbReference type="EMBL" id="SHE79062.1"/>
    </source>
</evidence>
<dbReference type="InterPro" id="IPR025412">
    <property type="entry name" value="DUF4304"/>
</dbReference>
<dbReference type="EMBL" id="FQUQ01000001">
    <property type="protein sequence ID" value="SHE79062.1"/>
    <property type="molecule type" value="Genomic_DNA"/>
</dbReference>
<reference evidence="2" key="1">
    <citation type="submission" date="2016-11" db="EMBL/GenBank/DDBJ databases">
        <authorList>
            <person name="Varghese N."/>
            <person name="Submissions S."/>
        </authorList>
    </citation>
    <scope>NUCLEOTIDE SEQUENCE [LARGE SCALE GENOMIC DNA]</scope>
    <source>
        <strain evidence="2">DSM 16990</strain>
    </source>
</reference>
<organism evidence="1 2">
    <name type="scientific">Pedobacter caeni</name>
    <dbReference type="NCBI Taxonomy" id="288992"/>
    <lineage>
        <taxon>Bacteria</taxon>
        <taxon>Pseudomonadati</taxon>
        <taxon>Bacteroidota</taxon>
        <taxon>Sphingobacteriia</taxon>
        <taxon>Sphingobacteriales</taxon>
        <taxon>Sphingobacteriaceae</taxon>
        <taxon>Pedobacter</taxon>
    </lineage>
</organism>
<dbReference type="STRING" id="288992.SAMN04488522_1011223"/>
<gene>
    <name evidence="1" type="ORF">SAMN04488522_1011223</name>
</gene>
<evidence type="ECO:0000313" key="2">
    <source>
        <dbReference type="Proteomes" id="UP000184287"/>
    </source>
</evidence>
<name>A0A1M4WDK8_9SPHI</name>
<sequence>MKEKFNQMIAGIVKPLLKEEGFSKNGMNFYRKKEDLIFLFNFQNSQGNSAQETKFYINCGIHSTNIDRVIGKTTGLDPKESECYFRKRISSIVESTNDGYVITQETDLNTLGLKLDEDLKAAIAMFNNITSTNDLIDLMIEKNGLNNYRELFKYLLLTERKTQLKQFVKQLHRTFGAEKRWAIFENNLTEVLKDNNSKETIAAILNDD</sequence>